<feature type="region of interest" description="Disordered" evidence="5">
    <location>
        <begin position="105"/>
        <end position="145"/>
    </location>
</feature>
<organism evidence="7 8">
    <name type="scientific">Sinanodonta woodiana</name>
    <name type="common">Chinese pond mussel</name>
    <name type="synonym">Anodonta woodiana</name>
    <dbReference type="NCBI Taxonomy" id="1069815"/>
    <lineage>
        <taxon>Eukaryota</taxon>
        <taxon>Metazoa</taxon>
        <taxon>Spiralia</taxon>
        <taxon>Lophotrochozoa</taxon>
        <taxon>Mollusca</taxon>
        <taxon>Bivalvia</taxon>
        <taxon>Autobranchia</taxon>
        <taxon>Heteroconchia</taxon>
        <taxon>Palaeoheterodonta</taxon>
        <taxon>Unionida</taxon>
        <taxon>Unionoidea</taxon>
        <taxon>Unionidae</taxon>
        <taxon>Unioninae</taxon>
        <taxon>Sinanodonta</taxon>
    </lineage>
</organism>
<dbReference type="Gene3D" id="1.10.1450.10">
    <property type="entry name" value="Tetraspanin"/>
    <property type="match status" value="1"/>
</dbReference>
<feature type="transmembrane region" description="Helical" evidence="6">
    <location>
        <begin position="454"/>
        <end position="477"/>
    </location>
</feature>
<dbReference type="GO" id="GO:0016020">
    <property type="term" value="C:membrane"/>
    <property type="evidence" value="ECO:0007669"/>
    <property type="project" value="UniProtKB-SubCell"/>
</dbReference>
<keyword evidence="2 6" id="KW-0812">Transmembrane</keyword>
<evidence type="ECO:0000256" key="1">
    <source>
        <dbReference type="ARBA" id="ARBA00004141"/>
    </source>
</evidence>
<evidence type="ECO:0000256" key="6">
    <source>
        <dbReference type="SAM" id="Phobius"/>
    </source>
</evidence>
<evidence type="ECO:0000256" key="5">
    <source>
        <dbReference type="SAM" id="MobiDB-lite"/>
    </source>
</evidence>
<keyword evidence="3 6" id="KW-1133">Transmembrane helix</keyword>
<evidence type="ECO:0000256" key="3">
    <source>
        <dbReference type="ARBA" id="ARBA00022989"/>
    </source>
</evidence>
<dbReference type="EMBL" id="JBJQND010000001">
    <property type="protein sequence ID" value="KAL3889849.1"/>
    <property type="molecule type" value="Genomic_DNA"/>
</dbReference>
<evidence type="ECO:0000256" key="2">
    <source>
        <dbReference type="ARBA" id="ARBA00022692"/>
    </source>
</evidence>
<evidence type="ECO:0000256" key="4">
    <source>
        <dbReference type="ARBA" id="ARBA00023136"/>
    </source>
</evidence>
<evidence type="ECO:0008006" key="9">
    <source>
        <dbReference type="Google" id="ProtNLM"/>
    </source>
</evidence>
<gene>
    <name evidence="7" type="ORF">ACJMK2_002176</name>
</gene>
<dbReference type="InterPro" id="IPR008952">
    <property type="entry name" value="Tetraspanin_EC2_sf"/>
</dbReference>
<feature type="compositionally biased region" description="Basic and acidic residues" evidence="5">
    <location>
        <begin position="699"/>
        <end position="712"/>
    </location>
</feature>
<comment type="caution">
    <text evidence="7">The sequence shown here is derived from an EMBL/GenBank/DDBJ whole genome shotgun (WGS) entry which is preliminary data.</text>
</comment>
<feature type="compositionally biased region" description="Basic and acidic residues" evidence="5">
    <location>
        <begin position="111"/>
        <end position="132"/>
    </location>
</feature>
<dbReference type="PRINTS" id="PR00259">
    <property type="entry name" value="TMFOUR"/>
</dbReference>
<accession>A0ABD3XUE8</accession>
<feature type="transmembrane region" description="Helical" evidence="6">
    <location>
        <begin position="484"/>
        <end position="508"/>
    </location>
</feature>
<comment type="subcellular location">
    <subcellularLocation>
        <location evidence="1">Membrane</location>
        <topology evidence="1">Multi-pass membrane protein</topology>
    </subcellularLocation>
</comment>
<dbReference type="Pfam" id="PF00335">
    <property type="entry name" value="Tetraspanin"/>
    <property type="match status" value="1"/>
</dbReference>
<keyword evidence="8" id="KW-1185">Reference proteome</keyword>
<feature type="region of interest" description="Disordered" evidence="5">
    <location>
        <begin position="688"/>
        <end position="712"/>
    </location>
</feature>
<dbReference type="InterPro" id="IPR018499">
    <property type="entry name" value="Tetraspanin/Peripherin"/>
</dbReference>
<feature type="region of interest" description="Disordered" evidence="5">
    <location>
        <begin position="335"/>
        <end position="378"/>
    </location>
</feature>
<protein>
    <recommendedName>
        <fullName evidence="9">Tetraspanin</fullName>
    </recommendedName>
</protein>
<dbReference type="PANTHER" id="PTHR19282">
    <property type="entry name" value="TETRASPANIN"/>
    <property type="match status" value="1"/>
</dbReference>
<feature type="transmembrane region" description="Helical" evidence="6">
    <location>
        <begin position="646"/>
        <end position="676"/>
    </location>
</feature>
<dbReference type="PANTHER" id="PTHR19282:SF544">
    <property type="entry name" value="TETRASPANIN"/>
    <property type="match status" value="1"/>
</dbReference>
<dbReference type="AlphaFoldDB" id="A0ABD3XUE8"/>
<feature type="transmembrane region" description="Helical" evidence="6">
    <location>
        <begin position="414"/>
        <end position="434"/>
    </location>
</feature>
<name>A0ABD3XUE8_SINWO</name>
<sequence length="712" mass="79512">MDRSIQCDFHVSSLKENKRGKTVGIQTDDLAALQKPVQYTFPLRCHPSDTDDTEEFYGCPKHENSIKLQKKLKSEHCLHTPQKGGLFSQSHLICTCDKTYRRRKASRPKRNSKEKGKSKSTLSERDPFHFEHGSSSPESTSVTSETTQFDTDYCDNFVDDTIYSCQYNRIGDKLYSADTVKNFPDSLEPGSEQSPYTTKARNTYVNCRNTDSGLVTDSSGNDMRANPLSRIPDESSSCYANHRPQTRSDNCRHTACKVYATGMHRDPSETELLKLDTGRDTKLTEIVPPTYRECVSCSNCATNFSRYSNRVPIEADCIIDQIPMDTSEITMHSFAQRKESQPSAGDIPSKGKSAYRTDDQSTTPKHADPISYPPHRPKLDRLSSVFSFRSHRSYSINPDDGLTALTCLDCALQILNIFIFLVSAGAVAAGIWSLTIGVNVTRIAILFGNELPKIIAYGLIGGGGLTLLLSFCMCCGIRRDRSGLGCYLFSIFVVTIIIATACVMSIVFRDKLSTNTAKEQFHYSIAQTYGFMTNTSEVNQYFTESVDILQQAYQCCGAYGSLNDNTSWALYRKQSLWHRLMPPEQKRHNYVPKSCCDNHMDIAICQGGDPDLLGPPLYGPPLHPPYNAKNVNLYVEGCFEPITNQLFQIISIGIIVLGTVCGVLFLGMILTIVLCVKVGPSEDDDMLDEEEEMRPMNTNDEHSPHSEHATPI</sequence>
<feature type="region of interest" description="Disordered" evidence="5">
    <location>
        <begin position="210"/>
        <end position="248"/>
    </location>
</feature>
<keyword evidence="4 6" id="KW-0472">Membrane</keyword>
<feature type="compositionally biased region" description="Polar residues" evidence="5">
    <location>
        <begin position="210"/>
        <end position="221"/>
    </location>
</feature>
<dbReference type="Proteomes" id="UP001634394">
    <property type="component" value="Unassembled WGS sequence"/>
</dbReference>
<feature type="compositionally biased region" description="Low complexity" evidence="5">
    <location>
        <begin position="134"/>
        <end position="145"/>
    </location>
</feature>
<reference evidence="7 8" key="1">
    <citation type="submission" date="2024-11" db="EMBL/GenBank/DDBJ databases">
        <title>Chromosome-level genome assembly of the freshwater bivalve Anodonta woodiana.</title>
        <authorList>
            <person name="Chen X."/>
        </authorList>
    </citation>
    <scope>NUCLEOTIDE SEQUENCE [LARGE SCALE GENOMIC DNA]</scope>
    <source>
        <strain evidence="7">MN2024</strain>
        <tissue evidence="7">Gills</tissue>
    </source>
</reference>
<evidence type="ECO:0000313" key="7">
    <source>
        <dbReference type="EMBL" id="KAL3889849.1"/>
    </source>
</evidence>
<evidence type="ECO:0000313" key="8">
    <source>
        <dbReference type="Proteomes" id="UP001634394"/>
    </source>
</evidence>
<dbReference type="SUPFAM" id="SSF48652">
    <property type="entry name" value="Tetraspanin"/>
    <property type="match status" value="1"/>
</dbReference>
<proteinExistence type="predicted"/>